<feature type="region of interest" description="Disordered" evidence="1">
    <location>
        <begin position="90"/>
        <end position="115"/>
    </location>
</feature>
<dbReference type="AlphaFoldDB" id="A0A7S1MPT1"/>
<reference evidence="2" key="1">
    <citation type="submission" date="2021-01" db="EMBL/GenBank/DDBJ databases">
        <authorList>
            <person name="Corre E."/>
            <person name="Pelletier E."/>
            <person name="Niang G."/>
            <person name="Scheremetjew M."/>
            <person name="Finn R."/>
            <person name="Kale V."/>
            <person name="Holt S."/>
            <person name="Cochrane G."/>
            <person name="Meng A."/>
            <person name="Brown T."/>
            <person name="Cohen L."/>
        </authorList>
    </citation>
    <scope>NUCLEOTIDE SEQUENCE</scope>
    <source>
        <strain evidence="2">CCAP 1951/1</strain>
    </source>
</reference>
<sequence length="115" mass="12913">MSSEWQRLRQSLLDELKSRGQRYSSLDEYAAATNLLDRIDAELLATDTEGHPLSDRELAELHRLTGLAAMRAEQTSDSLIRDAAYDREVGHGPFSHLPPVRRAQDDDADDDHDGP</sequence>
<evidence type="ECO:0000256" key="1">
    <source>
        <dbReference type="SAM" id="MobiDB-lite"/>
    </source>
</evidence>
<protein>
    <submittedName>
        <fullName evidence="2">Uncharacterized protein</fullName>
    </submittedName>
</protein>
<accession>A0A7S1MPT1</accession>
<name>A0A7S1MPT1_NEODS</name>
<dbReference type="EMBL" id="HBGF01038037">
    <property type="protein sequence ID" value="CAD9136704.1"/>
    <property type="molecule type" value="Transcribed_RNA"/>
</dbReference>
<organism evidence="2">
    <name type="scientific">Neobodo designis</name>
    <name type="common">Flagellated protozoan</name>
    <name type="synonym">Bodo designis</name>
    <dbReference type="NCBI Taxonomy" id="312471"/>
    <lineage>
        <taxon>Eukaryota</taxon>
        <taxon>Discoba</taxon>
        <taxon>Euglenozoa</taxon>
        <taxon>Kinetoplastea</taxon>
        <taxon>Metakinetoplastina</taxon>
        <taxon>Neobodonida</taxon>
        <taxon>Neobodo</taxon>
    </lineage>
</organism>
<proteinExistence type="predicted"/>
<evidence type="ECO:0000313" key="2">
    <source>
        <dbReference type="EMBL" id="CAD9136704.1"/>
    </source>
</evidence>
<feature type="compositionally biased region" description="Acidic residues" evidence="1">
    <location>
        <begin position="106"/>
        <end position="115"/>
    </location>
</feature>
<gene>
    <name evidence="2" type="ORF">NDES1114_LOCUS25435</name>
</gene>